<protein>
    <submittedName>
        <fullName evidence="1">Ubiquitinyl hydrolase 1</fullName>
        <ecNumber evidence="1">3.4.19.12</ecNumber>
    </submittedName>
</protein>
<keyword evidence="2" id="KW-1185">Reference proteome</keyword>
<dbReference type="EC" id="3.4.19.12" evidence="1"/>
<keyword evidence="1" id="KW-0378">Hydrolase</keyword>
<accession>A0A9K3HPN3</accession>
<organism evidence="1 2">
    <name type="scientific">Helianthus annuus</name>
    <name type="common">Common sunflower</name>
    <dbReference type="NCBI Taxonomy" id="4232"/>
    <lineage>
        <taxon>Eukaryota</taxon>
        <taxon>Viridiplantae</taxon>
        <taxon>Streptophyta</taxon>
        <taxon>Embryophyta</taxon>
        <taxon>Tracheophyta</taxon>
        <taxon>Spermatophyta</taxon>
        <taxon>Magnoliopsida</taxon>
        <taxon>eudicotyledons</taxon>
        <taxon>Gunneridae</taxon>
        <taxon>Pentapetalae</taxon>
        <taxon>asterids</taxon>
        <taxon>campanulids</taxon>
        <taxon>Asterales</taxon>
        <taxon>Asteraceae</taxon>
        <taxon>Asteroideae</taxon>
        <taxon>Heliantheae alliance</taxon>
        <taxon>Heliantheae</taxon>
        <taxon>Helianthus</taxon>
    </lineage>
</organism>
<evidence type="ECO:0000313" key="1">
    <source>
        <dbReference type="EMBL" id="KAF5782054.1"/>
    </source>
</evidence>
<evidence type="ECO:0000313" key="2">
    <source>
        <dbReference type="Proteomes" id="UP000215914"/>
    </source>
</evidence>
<proteinExistence type="predicted"/>
<gene>
    <name evidence="1" type="ORF">HanXRQr2_Chr11g0490961</name>
</gene>
<comment type="caution">
    <text evidence="1">The sequence shown here is derived from an EMBL/GenBank/DDBJ whole genome shotgun (WGS) entry which is preliminary data.</text>
</comment>
<dbReference type="Gramene" id="mRNA:HanXRQr2_Chr11g0490961">
    <property type="protein sequence ID" value="mRNA:HanXRQr2_Chr11g0490961"/>
    <property type="gene ID" value="HanXRQr2_Chr11g0490961"/>
</dbReference>
<sequence>MSENFESCFPPCKQELIIHNIRLPKQSTVGDALNEIKTKVKLSHLSDELRPIAVFSHKIYKVLLRR</sequence>
<name>A0A9K3HPN3_HELAN</name>
<dbReference type="AlphaFoldDB" id="A0A9K3HPN3"/>
<reference evidence="1" key="2">
    <citation type="submission" date="2020-06" db="EMBL/GenBank/DDBJ databases">
        <title>Helianthus annuus Genome sequencing and assembly Release 2.</title>
        <authorList>
            <person name="Gouzy J."/>
            <person name="Langlade N."/>
            <person name="Munos S."/>
        </authorList>
    </citation>
    <scope>NUCLEOTIDE SEQUENCE</scope>
    <source>
        <tissue evidence="1">Leaves</tissue>
    </source>
</reference>
<reference evidence="1" key="1">
    <citation type="journal article" date="2017" name="Nature">
        <title>The sunflower genome provides insights into oil metabolism, flowering and Asterid evolution.</title>
        <authorList>
            <person name="Badouin H."/>
            <person name="Gouzy J."/>
            <person name="Grassa C.J."/>
            <person name="Murat F."/>
            <person name="Staton S.E."/>
            <person name="Cottret L."/>
            <person name="Lelandais-Briere C."/>
            <person name="Owens G.L."/>
            <person name="Carrere S."/>
            <person name="Mayjonade B."/>
            <person name="Legrand L."/>
            <person name="Gill N."/>
            <person name="Kane N.C."/>
            <person name="Bowers J.E."/>
            <person name="Hubner S."/>
            <person name="Bellec A."/>
            <person name="Berard A."/>
            <person name="Berges H."/>
            <person name="Blanchet N."/>
            <person name="Boniface M.C."/>
            <person name="Brunel D."/>
            <person name="Catrice O."/>
            <person name="Chaidir N."/>
            <person name="Claudel C."/>
            <person name="Donnadieu C."/>
            <person name="Faraut T."/>
            <person name="Fievet G."/>
            <person name="Helmstetter N."/>
            <person name="King M."/>
            <person name="Knapp S.J."/>
            <person name="Lai Z."/>
            <person name="Le Paslier M.C."/>
            <person name="Lippi Y."/>
            <person name="Lorenzon L."/>
            <person name="Mandel J.R."/>
            <person name="Marage G."/>
            <person name="Marchand G."/>
            <person name="Marquand E."/>
            <person name="Bret-Mestries E."/>
            <person name="Morien E."/>
            <person name="Nambeesan S."/>
            <person name="Nguyen T."/>
            <person name="Pegot-Espagnet P."/>
            <person name="Pouilly N."/>
            <person name="Raftis F."/>
            <person name="Sallet E."/>
            <person name="Schiex T."/>
            <person name="Thomas J."/>
            <person name="Vandecasteele C."/>
            <person name="Vares D."/>
            <person name="Vear F."/>
            <person name="Vautrin S."/>
            <person name="Crespi M."/>
            <person name="Mangin B."/>
            <person name="Burke J.M."/>
            <person name="Salse J."/>
            <person name="Munos S."/>
            <person name="Vincourt P."/>
            <person name="Rieseberg L.H."/>
            <person name="Langlade N.B."/>
        </authorList>
    </citation>
    <scope>NUCLEOTIDE SEQUENCE</scope>
    <source>
        <tissue evidence="1">Leaves</tissue>
    </source>
</reference>
<dbReference type="EMBL" id="MNCJ02000326">
    <property type="protein sequence ID" value="KAF5782054.1"/>
    <property type="molecule type" value="Genomic_DNA"/>
</dbReference>
<dbReference type="Proteomes" id="UP000215914">
    <property type="component" value="Unassembled WGS sequence"/>
</dbReference>
<dbReference type="GO" id="GO:0004843">
    <property type="term" value="F:cysteine-type deubiquitinase activity"/>
    <property type="evidence" value="ECO:0007669"/>
    <property type="project" value="UniProtKB-EC"/>
</dbReference>